<dbReference type="InterPro" id="IPR013362">
    <property type="entry name" value="Pilus_4_PilV"/>
</dbReference>
<keyword evidence="1" id="KW-1133">Transmembrane helix</keyword>
<sequence length="190" mass="20493">MKYARSVFFDGINQKGFSLLETLVAMVIFAVSMLGYIGMQSRGVQLNLESDQREQAIRMVEFLVNAINTNRDARGCYQTIGGEHTTQYAGTGNTENFTCLGSGVIETQAQANNDMDLWDDLLKGENQGGAMINARGCVSLDGATGDMTVTVVWQGLVATEASGSACAIDLYTGDTRRVLSFTISFADLEA</sequence>
<evidence type="ECO:0000256" key="1">
    <source>
        <dbReference type="SAM" id="Phobius"/>
    </source>
</evidence>
<name>A0ABP7M2G0_9GAMM</name>
<proteinExistence type="predicted"/>
<reference evidence="3" key="1">
    <citation type="journal article" date="2019" name="Int. J. Syst. Evol. Microbiol.">
        <title>The Global Catalogue of Microorganisms (GCM) 10K type strain sequencing project: providing services to taxonomists for standard genome sequencing and annotation.</title>
        <authorList>
            <consortium name="The Broad Institute Genomics Platform"/>
            <consortium name="The Broad Institute Genome Sequencing Center for Infectious Disease"/>
            <person name="Wu L."/>
            <person name="Ma J."/>
        </authorList>
    </citation>
    <scope>NUCLEOTIDE SEQUENCE [LARGE SCALE GENOMIC DNA]</scope>
    <source>
        <strain evidence="3">JCM 17551</strain>
    </source>
</reference>
<dbReference type="InterPro" id="IPR012902">
    <property type="entry name" value="N_methyl_site"/>
</dbReference>
<dbReference type="Proteomes" id="UP001501565">
    <property type="component" value="Unassembled WGS sequence"/>
</dbReference>
<keyword evidence="1" id="KW-0472">Membrane</keyword>
<dbReference type="RefSeq" id="WP_344795064.1">
    <property type="nucleotide sequence ID" value="NZ_BAABBN010000004.1"/>
</dbReference>
<evidence type="ECO:0008006" key="4">
    <source>
        <dbReference type="Google" id="ProtNLM"/>
    </source>
</evidence>
<protein>
    <recommendedName>
        <fullName evidence="4">Type IV pilus modification protein PilV</fullName>
    </recommendedName>
</protein>
<comment type="caution">
    <text evidence="2">The sequence shown here is derived from an EMBL/GenBank/DDBJ whole genome shotgun (WGS) entry which is preliminary data.</text>
</comment>
<gene>
    <name evidence="2" type="ORF">GCM10022277_04570</name>
</gene>
<dbReference type="EMBL" id="BAABBN010000004">
    <property type="protein sequence ID" value="GAA3912950.1"/>
    <property type="molecule type" value="Genomic_DNA"/>
</dbReference>
<dbReference type="NCBIfam" id="TIGR02532">
    <property type="entry name" value="IV_pilin_GFxxxE"/>
    <property type="match status" value="1"/>
</dbReference>
<feature type="transmembrane region" description="Helical" evidence="1">
    <location>
        <begin position="16"/>
        <end position="37"/>
    </location>
</feature>
<organism evidence="2 3">
    <name type="scientific">Litoribacillus peritrichatus</name>
    <dbReference type="NCBI Taxonomy" id="718191"/>
    <lineage>
        <taxon>Bacteria</taxon>
        <taxon>Pseudomonadati</taxon>
        <taxon>Pseudomonadota</taxon>
        <taxon>Gammaproteobacteria</taxon>
        <taxon>Oceanospirillales</taxon>
        <taxon>Oceanospirillaceae</taxon>
        <taxon>Litoribacillus</taxon>
    </lineage>
</organism>
<keyword evidence="3" id="KW-1185">Reference proteome</keyword>
<dbReference type="NCBIfam" id="TIGR02523">
    <property type="entry name" value="type_IV_pilV"/>
    <property type="match status" value="1"/>
</dbReference>
<evidence type="ECO:0000313" key="3">
    <source>
        <dbReference type="Proteomes" id="UP001501565"/>
    </source>
</evidence>
<evidence type="ECO:0000313" key="2">
    <source>
        <dbReference type="EMBL" id="GAA3912950.1"/>
    </source>
</evidence>
<keyword evidence="1" id="KW-0812">Transmembrane</keyword>
<dbReference type="Pfam" id="PF07963">
    <property type="entry name" value="N_methyl"/>
    <property type="match status" value="1"/>
</dbReference>
<accession>A0ABP7M2G0</accession>